<dbReference type="Gene3D" id="2.60.270.20">
    <property type="entry name" value="Cytolysin/lectin"/>
    <property type="match status" value="1"/>
</dbReference>
<reference evidence="6" key="1">
    <citation type="submission" date="2021-04" db="EMBL/GenBank/DDBJ databases">
        <authorList>
            <consortium name="Wellcome Sanger Institute Data Sharing"/>
        </authorList>
    </citation>
    <scope>NUCLEOTIDE SEQUENCE [LARGE SCALE GENOMIC DNA]</scope>
</reference>
<dbReference type="InParanoid" id="A0A3Q1JL83"/>
<evidence type="ECO:0000313" key="6">
    <source>
        <dbReference type="Ensembl" id="ENSATEP00000015556.1"/>
    </source>
</evidence>
<dbReference type="GO" id="GO:0051715">
    <property type="term" value="P:cytolysis in another organism"/>
    <property type="evidence" value="ECO:0007669"/>
    <property type="project" value="InterPro"/>
</dbReference>
<evidence type="ECO:0000256" key="1">
    <source>
        <dbReference type="ARBA" id="ARBA00004175"/>
    </source>
</evidence>
<evidence type="ECO:0000256" key="2">
    <source>
        <dbReference type="ARBA" id="ARBA00004532"/>
    </source>
</evidence>
<dbReference type="GO" id="GO:0046931">
    <property type="term" value="P:pore complex assembly"/>
    <property type="evidence" value="ECO:0007669"/>
    <property type="project" value="InterPro"/>
</dbReference>
<protein>
    <submittedName>
        <fullName evidence="6">Uncharacterized protein</fullName>
    </submittedName>
</protein>
<dbReference type="PANTHER" id="PTHR40388:SF2">
    <property type="entry name" value="ACTINOPORIN-LIKE PROTEIN"/>
    <property type="match status" value="1"/>
</dbReference>
<dbReference type="Ensembl" id="ENSATET00000015799.3">
    <property type="protein sequence ID" value="ENSATEP00000015556.1"/>
    <property type="gene ID" value="ENSATEG00000010810.3"/>
</dbReference>
<dbReference type="OrthoDB" id="6132998at2759"/>
<organism evidence="6 7">
    <name type="scientific">Anabas testudineus</name>
    <name type="common">Climbing perch</name>
    <name type="synonym">Anthias testudineus</name>
    <dbReference type="NCBI Taxonomy" id="64144"/>
    <lineage>
        <taxon>Eukaryota</taxon>
        <taxon>Metazoa</taxon>
        <taxon>Chordata</taxon>
        <taxon>Craniata</taxon>
        <taxon>Vertebrata</taxon>
        <taxon>Euteleostomi</taxon>
        <taxon>Actinopterygii</taxon>
        <taxon>Neopterygii</taxon>
        <taxon>Teleostei</taxon>
        <taxon>Neoteleostei</taxon>
        <taxon>Acanthomorphata</taxon>
        <taxon>Anabantaria</taxon>
        <taxon>Anabantiformes</taxon>
        <taxon>Anabantoidei</taxon>
        <taxon>Anabantidae</taxon>
        <taxon>Anabas</taxon>
    </lineage>
</organism>
<evidence type="ECO:0000256" key="3">
    <source>
        <dbReference type="ARBA" id="ARBA00022537"/>
    </source>
</evidence>
<reference evidence="6" key="3">
    <citation type="submission" date="2025-09" db="UniProtKB">
        <authorList>
            <consortium name="Ensembl"/>
        </authorList>
    </citation>
    <scope>IDENTIFICATION</scope>
</reference>
<dbReference type="Pfam" id="PF06369">
    <property type="entry name" value="Anemone_cytotox"/>
    <property type="match status" value="1"/>
</dbReference>
<evidence type="ECO:0000313" key="7">
    <source>
        <dbReference type="Proteomes" id="UP000265040"/>
    </source>
</evidence>
<dbReference type="GeneID" id="113157867"/>
<evidence type="ECO:0000256" key="4">
    <source>
        <dbReference type="ARBA" id="ARBA00023298"/>
    </source>
</evidence>
<dbReference type="GO" id="GO:0044218">
    <property type="term" value="C:other organism cell membrane"/>
    <property type="evidence" value="ECO:0007669"/>
    <property type="project" value="UniProtKB-KW"/>
</dbReference>
<dbReference type="GeneTree" id="ENSGT00940000164286"/>
<evidence type="ECO:0000256" key="5">
    <source>
        <dbReference type="ARBA" id="ARBA00023331"/>
    </source>
</evidence>
<sequence>MGHRQSTIELKNYCSDYKLINPSHYTYRGSLNTPFPDEIGPSESGISVFTKTAGTFCRSVGVVTYDLLKNSTEENQGKLAIMFSNPFDFNLYSNLFAVGVLDINTKCDYDLYTKMYYEAEGGYLRREAKDGHLTYTSETVTITATMPDTHQPVIRVQVRQN</sequence>
<keyword evidence="5" id="KW-0166">Nematocyst</keyword>
<dbReference type="GO" id="GO:0015267">
    <property type="term" value="F:channel activity"/>
    <property type="evidence" value="ECO:0007669"/>
    <property type="project" value="InterPro"/>
</dbReference>
<keyword evidence="3" id="KW-1052">Target cell membrane</keyword>
<dbReference type="GO" id="GO:0046930">
    <property type="term" value="C:pore complex"/>
    <property type="evidence" value="ECO:0007669"/>
    <property type="project" value="InterPro"/>
</dbReference>
<name>A0A3Q1JL83_ANATE</name>
<comment type="subcellular location">
    <subcellularLocation>
        <location evidence="2">Nematocyst</location>
    </subcellularLocation>
    <subcellularLocation>
        <location evidence="1">Target cell membrane</location>
    </subcellularLocation>
</comment>
<dbReference type="AlphaFoldDB" id="A0A3Q1JL83"/>
<dbReference type="InterPro" id="IPR009104">
    <property type="entry name" value="Anemon_actinoporin-like"/>
</dbReference>
<dbReference type="GO" id="GO:0006812">
    <property type="term" value="P:monoatomic cation transport"/>
    <property type="evidence" value="ECO:0007669"/>
    <property type="project" value="InterPro"/>
</dbReference>
<reference evidence="6" key="2">
    <citation type="submission" date="2025-08" db="UniProtKB">
        <authorList>
            <consortium name="Ensembl"/>
        </authorList>
    </citation>
    <scope>IDENTIFICATION</scope>
</reference>
<dbReference type="SUPFAM" id="SSF63724">
    <property type="entry name" value="Cytolysin/lectin"/>
    <property type="match status" value="1"/>
</dbReference>
<dbReference type="InterPro" id="IPR015926">
    <property type="entry name" value="Cytolysin/lectin"/>
</dbReference>
<dbReference type="PANTHER" id="PTHR40388">
    <property type="entry name" value="BRYOPORIN"/>
    <property type="match status" value="1"/>
</dbReference>
<keyword evidence="4" id="KW-0472">Membrane</keyword>
<keyword evidence="7" id="KW-1185">Reference proteome</keyword>
<dbReference type="Proteomes" id="UP000265040">
    <property type="component" value="Chromosome 8"/>
</dbReference>
<accession>A0A3Q1JL83</accession>
<dbReference type="RefSeq" id="XP_026209299.1">
    <property type="nucleotide sequence ID" value="XM_026353514.1"/>
</dbReference>
<keyword evidence="4" id="KW-1053">Target membrane</keyword>
<dbReference type="InterPro" id="IPR050677">
    <property type="entry name" value="Actinoporin_PFT"/>
</dbReference>
<dbReference type="GO" id="GO:0042151">
    <property type="term" value="C:nematocyst"/>
    <property type="evidence" value="ECO:0007669"/>
    <property type="project" value="UniProtKB-SubCell"/>
</dbReference>
<proteinExistence type="predicted"/>